<dbReference type="InterPro" id="IPR000905">
    <property type="entry name" value="Gcp-like_dom"/>
</dbReference>
<dbReference type="NCBIfam" id="TIGR00329">
    <property type="entry name" value="gcp_kae1"/>
    <property type="match status" value="1"/>
</dbReference>
<dbReference type="EC" id="2.3.1.234" evidence="8"/>
<comment type="caution">
    <text evidence="10">The sequence shown here is derived from an EMBL/GenBank/DDBJ whole genome shotgun (WGS) entry which is preliminary data.</text>
</comment>
<evidence type="ECO:0000313" key="10">
    <source>
        <dbReference type="EMBL" id="PIQ89988.1"/>
    </source>
</evidence>
<dbReference type="EMBL" id="PCWA01000007">
    <property type="protein sequence ID" value="PIQ89988.1"/>
    <property type="molecule type" value="Genomic_DNA"/>
</dbReference>
<comment type="cofactor">
    <cofactor evidence="8">
        <name>Fe(2+)</name>
        <dbReference type="ChEBI" id="CHEBI:29033"/>
    </cofactor>
    <text evidence="8">Binds 1 Fe(2+) ion per subunit.</text>
</comment>
<sequence>MIILGIETSCDETSAALVKNGSYVLSNIVASSLKLHRKYGGVIPEIASRAQLEYIQPVVSTALKEAKIKIKDIDLIAVTKGPGLGGSLLIGLSFAKALSFAIKKPFIGIDHIQAHLYAPALSQKIKPPFVGLVVSGGHTSLFFVKNFLSFKLLGHTVDDAIGEAFDKVAKIMGLAYPGGPLVEKLARRCKNSKIRFTCGRLDRKLDFSFSGIKTAVLYKVNSLNGKISFRDKTGIAHAFQEAVFDDVVKKSLLACESKKTKRLVIGGGVASNMRFRQKLMQAALKNRIKIYFPEHNYCLDNAAMIAGLAYHLYKKMGGSKLSMQIEPT</sequence>
<evidence type="ECO:0000256" key="1">
    <source>
        <dbReference type="ARBA" id="ARBA00022490"/>
    </source>
</evidence>
<evidence type="ECO:0000256" key="5">
    <source>
        <dbReference type="ARBA" id="ARBA00023004"/>
    </source>
</evidence>
<dbReference type="GO" id="GO:0061711">
    <property type="term" value="F:tRNA N(6)-L-threonylcarbamoyladenine synthase activity"/>
    <property type="evidence" value="ECO:0007669"/>
    <property type="project" value="UniProtKB-EC"/>
</dbReference>
<comment type="similarity">
    <text evidence="8">Belongs to the KAE1 / TsaD family.</text>
</comment>
<proteinExistence type="inferred from homology"/>
<feature type="binding site" evidence="8">
    <location>
        <position position="115"/>
    </location>
    <ligand>
        <name>Fe cation</name>
        <dbReference type="ChEBI" id="CHEBI:24875"/>
    </ligand>
</feature>
<reference evidence="10 11" key="1">
    <citation type="submission" date="2017-09" db="EMBL/GenBank/DDBJ databases">
        <title>Depth-based differentiation of microbial function through sediment-hosted aquifers and enrichment of novel symbionts in the deep terrestrial subsurface.</title>
        <authorList>
            <person name="Probst A.J."/>
            <person name="Ladd B."/>
            <person name="Jarett J.K."/>
            <person name="Geller-Mcgrath D.E."/>
            <person name="Sieber C.M."/>
            <person name="Emerson J.B."/>
            <person name="Anantharaman K."/>
            <person name="Thomas B.C."/>
            <person name="Malmstrom R."/>
            <person name="Stieglmeier M."/>
            <person name="Klingl A."/>
            <person name="Woyke T."/>
            <person name="Ryan C.M."/>
            <person name="Banfield J.F."/>
        </authorList>
    </citation>
    <scope>NUCLEOTIDE SEQUENCE [LARGE SCALE GENOMIC DNA]</scope>
    <source>
        <strain evidence="10">CG11_big_fil_rev_8_21_14_0_20_42_13</strain>
    </source>
</reference>
<dbReference type="AlphaFoldDB" id="A0A2H0M022"/>
<dbReference type="PANTHER" id="PTHR11735">
    <property type="entry name" value="TRNA N6-ADENOSINE THREONYLCARBAMOYLTRANSFERASE"/>
    <property type="match status" value="1"/>
</dbReference>
<evidence type="ECO:0000256" key="8">
    <source>
        <dbReference type="HAMAP-Rule" id="MF_01445"/>
    </source>
</evidence>
<feature type="binding site" evidence="8">
    <location>
        <position position="179"/>
    </location>
    <ligand>
        <name>substrate</name>
    </ligand>
</feature>
<evidence type="ECO:0000259" key="9">
    <source>
        <dbReference type="Pfam" id="PF00814"/>
    </source>
</evidence>
<name>A0A2H0M022_9BACT</name>
<accession>A0A2H0M022</accession>
<dbReference type="CDD" id="cd24133">
    <property type="entry name" value="ASKHA_NBD_TsaD_bac"/>
    <property type="match status" value="1"/>
</dbReference>
<dbReference type="InterPro" id="IPR017861">
    <property type="entry name" value="KAE1/TsaD"/>
</dbReference>
<dbReference type="SUPFAM" id="SSF53067">
    <property type="entry name" value="Actin-like ATPase domain"/>
    <property type="match status" value="2"/>
</dbReference>
<dbReference type="PRINTS" id="PR00789">
    <property type="entry name" value="OSIALOPTASE"/>
</dbReference>
<evidence type="ECO:0000313" key="11">
    <source>
        <dbReference type="Proteomes" id="UP000229641"/>
    </source>
</evidence>
<evidence type="ECO:0000256" key="3">
    <source>
        <dbReference type="ARBA" id="ARBA00022694"/>
    </source>
</evidence>
<keyword evidence="3 8" id="KW-0819">tRNA processing</keyword>
<evidence type="ECO:0000256" key="2">
    <source>
        <dbReference type="ARBA" id="ARBA00022679"/>
    </source>
</evidence>
<comment type="subcellular location">
    <subcellularLocation>
        <location evidence="8">Cytoplasm</location>
    </subcellularLocation>
</comment>
<protein>
    <recommendedName>
        <fullName evidence="8">tRNA N6-adenosine threonylcarbamoyltransferase</fullName>
        <ecNumber evidence="8">2.3.1.234</ecNumber>
    </recommendedName>
    <alternativeName>
        <fullName evidence="8">N6-L-threonylcarbamoyladenine synthase</fullName>
        <shortName evidence="8">t(6)A synthase</shortName>
    </alternativeName>
    <alternativeName>
        <fullName evidence="8">t(6)A37 threonylcarbamoyladenosine biosynthesis protein TsaD</fullName>
    </alternativeName>
    <alternativeName>
        <fullName evidence="8">tRNA threonylcarbamoyladenosine biosynthesis protein TsaD</fullName>
    </alternativeName>
</protein>
<feature type="binding site" evidence="8">
    <location>
        <position position="272"/>
    </location>
    <ligand>
        <name>substrate</name>
    </ligand>
</feature>
<dbReference type="GO" id="GO:0005506">
    <property type="term" value="F:iron ion binding"/>
    <property type="evidence" value="ECO:0007669"/>
    <property type="project" value="UniProtKB-UniRule"/>
</dbReference>
<feature type="binding site" evidence="8">
    <location>
        <begin position="133"/>
        <end position="137"/>
    </location>
    <ligand>
        <name>substrate</name>
    </ligand>
</feature>
<dbReference type="PANTHER" id="PTHR11735:SF6">
    <property type="entry name" value="TRNA N6-ADENOSINE THREONYLCARBAMOYLTRANSFERASE, MITOCHONDRIAL"/>
    <property type="match status" value="1"/>
</dbReference>
<organism evidence="10 11">
    <name type="scientific">Candidatus Ghiorseimicrobium undicola</name>
    <dbReference type="NCBI Taxonomy" id="1974746"/>
    <lineage>
        <taxon>Bacteria</taxon>
        <taxon>Pseudomonadati</taxon>
        <taxon>Candidatus Omnitrophota</taxon>
        <taxon>Candidatus Ghiorseimicrobium</taxon>
    </lineage>
</organism>
<keyword evidence="1 8" id="KW-0963">Cytoplasm</keyword>
<dbReference type="GO" id="GO:0002949">
    <property type="term" value="P:tRNA threonylcarbamoyladenosine modification"/>
    <property type="evidence" value="ECO:0007669"/>
    <property type="project" value="UniProtKB-UniRule"/>
</dbReference>
<evidence type="ECO:0000256" key="6">
    <source>
        <dbReference type="ARBA" id="ARBA00023315"/>
    </source>
</evidence>
<dbReference type="GO" id="GO:0005737">
    <property type="term" value="C:cytoplasm"/>
    <property type="evidence" value="ECO:0007669"/>
    <property type="project" value="UniProtKB-SubCell"/>
</dbReference>
<keyword evidence="6 8" id="KW-0012">Acyltransferase</keyword>
<dbReference type="FunFam" id="3.30.420.40:FF:000012">
    <property type="entry name" value="tRNA N6-adenosine threonylcarbamoyltransferase"/>
    <property type="match status" value="1"/>
</dbReference>
<gene>
    <name evidence="8 10" type="primary">tsaD</name>
    <name evidence="10" type="ORF">COV72_00305</name>
</gene>
<dbReference type="Gene3D" id="3.30.420.40">
    <property type="match status" value="2"/>
</dbReference>
<feature type="binding site" evidence="8">
    <location>
        <position position="183"/>
    </location>
    <ligand>
        <name>substrate</name>
    </ligand>
</feature>
<feature type="domain" description="Gcp-like" evidence="9">
    <location>
        <begin position="24"/>
        <end position="306"/>
    </location>
</feature>
<evidence type="ECO:0000256" key="4">
    <source>
        <dbReference type="ARBA" id="ARBA00022723"/>
    </source>
</evidence>
<evidence type="ECO:0000256" key="7">
    <source>
        <dbReference type="ARBA" id="ARBA00048117"/>
    </source>
</evidence>
<dbReference type="Proteomes" id="UP000229641">
    <property type="component" value="Unassembled WGS sequence"/>
</dbReference>
<keyword evidence="4 8" id="KW-0479">Metal-binding</keyword>
<comment type="function">
    <text evidence="8">Required for the formation of a threonylcarbamoyl group on adenosine at position 37 (t(6)A37) in tRNAs that read codons beginning with adenine. Is involved in the transfer of the threonylcarbamoyl moiety of threonylcarbamoyl-AMP (TC-AMP) to the N6 group of A37, together with TsaE and TsaB. TsaD likely plays a direct catalytic role in this reaction.</text>
</comment>
<keyword evidence="2 8" id="KW-0808">Transferase</keyword>
<comment type="catalytic activity">
    <reaction evidence="7 8">
        <text>L-threonylcarbamoyladenylate + adenosine(37) in tRNA = N(6)-L-threonylcarbamoyladenosine(37) in tRNA + AMP + H(+)</text>
        <dbReference type="Rhea" id="RHEA:37059"/>
        <dbReference type="Rhea" id="RHEA-COMP:10162"/>
        <dbReference type="Rhea" id="RHEA-COMP:10163"/>
        <dbReference type="ChEBI" id="CHEBI:15378"/>
        <dbReference type="ChEBI" id="CHEBI:73682"/>
        <dbReference type="ChEBI" id="CHEBI:74411"/>
        <dbReference type="ChEBI" id="CHEBI:74418"/>
        <dbReference type="ChEBI" id="CHEBI:456215"/>
        <dbReference type="EC" id="2.3.1.234"/>
    </reaction>
</comment>
<dbReference type="HAMAP" id="MF_01445">
    <property type="entry name" value="TsaD"/>
    <property type="match status" value="1"/>
</dbReference>
<keyword evidence="5 8" id="KW-0408">Iron</keyword>
<dbReference type="FunFam" id="3.30.420.40:FF:000040">
    <property type="entry name" value="tRNA N6-adenosine threonylcarbamoyltransferase"/>
    <property type="match status" value="1"/>
</dbReference>
<feature type="binding site" evidence="8">
    <location>
        <position position="300"/>
    </location>
    <ligand>
        <name>Fe cation</name>
        <dbReference type="ChEBI" id="CHEBI:24875"/>
    </ligand>
</feature>
<feature type="binding site" evidence="8">
    <location>
        <position position="111"/>
    </location>
    <ligand>
        <name>Fe cation</name>
        <dbReference type="ChEBI" id="CHEBI:24875"/>
    </ligand>
</feature>
<dbReference type="NCBIfam" id="TIGR03723">
    <property type="entry name" value="T6A_TsaD_YgjD"/>
    <property type="match status" value="1"/>
</dbReference>
<dbReference type="InterPro" id="IPR022450">
    <property type="entry name" value="TsaD"/>
</dbReference>
<feature type="binding site" evidence="8">
    <location>
        <position position="166"/>
    </location>
    <ligand>
        <name>substrate</name>
    </ligand>
</feature>
<dbReference type="InterPro" id="IPR043129">
    <property type="entry name" value="ATPase_NBD"/>
</dbReference>
<dbReference type="Pfam" id="PF00814">
    <property type="entry name" value="TsaD"/>
    <property type="match status" value="1"/>
</dbReference>